<evidence type="ECO:0000259" key="1">
    <source>
        <dbReference type="PROSITE" id="PS50112"/>
    </source>
</evidence>
<feature type="domain" description="PAS" evidence="1">
    <location>
        <begin position="9"/>
        <end position="44"/>
    </location>
</feature>
<dbReference type="SMART" id="SM00086">
    <property type="entry name" value="PAC"/>
    <property type="match status" value="3"/>
</dbReference>
<dbReference type="PANTHER" id="PTHR44757">
    <property type="entry name" value="DIGUANYLATE CYCLASE DGCP"/>
    <property type="match status" value="1"/>
</dbReference>
<dbReference type="CDD" id="cd01949">
    <property type="entry name" value="GGDEF"/>
    <property type="match status" value="1"/>
</dbReference>
<dbReference type="PROSITE" id="PS50113">
    <property type="entry name" value="PAC"/>
    <property type="match status" value="2"/>
</dbReference>
<dbReference type="GO" id="GO:0003824">
    <property type="term" value="F:catalytic activity"/>
    <property type="evidence" value="ECO:0007669"/>
    <property type="project" value="UniProtKB-ARBA"/>
</dbReference>
<keyword evidence="6" id="KW-1185">Reference proteome</keyword>
<dbReference type="Gene3D" id="3.20.20.450">
    <property type="entry name" value="EAL domain"/>
    <property type="match status" value="1"/>
</dbReference>
<dbReference type="InterPro" id="IPR029787">
    <property type="entry name" value="Nucleotide_cyclase"/>
</dbReference>
<evidence type="ECO:0000259" key="4">
    <source>
        <dbReference type="PROSITE" id="PS50887"/>
    </source>
</evidence>
<reference evidence="5 6" key="1">
    <citation type="submission" date="2020-07" db="EMBL/GenBank/DDBJ databases">
        <title>Novel species isolated from subtropical streams in China.</title>
        <authorList>
            <person name="Lu H."/>
        </authorList>
    </citation>
    <scope>NUCLEOTIDE SEQUENCE [LARGE SCALE GENOMIC DNA]</scope>
    <source>
        <strain evidence="5 6">FT3S</strain>
    </source>
</reference>
<dbReference type="SMART" id="SM00052">
    <property type="entry name" value="EAL"/>
    <property type="match status" value="1"/>
</dbReference>
<dbReference type="InterPro" id="IPR000700">
    <property type="entry name" value="PAS-assoc_C"/>
</dbReference>
<dbReference type="EMBL" id="JACEZS010000028">
    <property type="protein sequence ID" value="MBA5608257.1"/>
    <property type="molecule type" value="Genomic_DNA"/>
</dbReference>
<evidence type="ECO:0000313" key="6">
    <source>
        <dbReference type="Proteomes" id="UP000566711"/>
    </source>
</evidence>
<dbReference type="PROSITE" id="PS50883">
    <property type="entry name" value="EAL"/>
    <property type="match status" value="1"/>
</dbReference>
<dbReference type="InterPro" id="IPR001610">
    <property type="entry name" value="PAC"/>
</dbReference>
<dbReference type="CDD" id="cd00130">
    <property type="entry name" value="PAS"/>
    <property type="match status" value="3"/>
</dbReference>
<feature type="domain" description="GGDEF" evidence="4">
    <location>
        <begin position="400"/>
        <end position="533"/>
    </location>
</feature>
<accession>A0A7W2ELQ0</accession>
<evidence type="ECO:0000313" key="5">
    <source>
        <dbReference type="EMBL" id="MBA5608257.1"/>
    </source>
</evidence>
<dbReference type="Proteomes" id="UP000566711">
    <property type="component" value="Unassembled WGS sequence"/>
</dbReference>
<gene>
    <name evidence="5" type="ORF">H3H36_23185</name>
</gene>
<protein>
    <submittedName>
        <fullName evidence="5">EAL domain-containing protein</fullName>
    </submittedName>
</protein>
<dbReference type="NCBIfam" id="TIGR00254">
    <property type="entry name" value="GGDEF"/>
    <property type="match status" value="1"/>
</dbReference>
<dbReference type="InterPro" id="IPR013656">
    <property type="entry name" value="PAS_4"/>
</dbReference>
<dbReference type="SUPFAM" id="SSF55073">
    <property type="entry name" value="Nucleotide cyclase"/>
    <property type="match status" value="1"/>
</dbReference>
<dbReference type="PROSITE" id="PS50887">
    <property type="entry name" value="GGDEF"/>
    <property type="match status" value="1"/>
</dbReference>
<dbReference type="FunFam" id="3.30.70.270:FF:000001">
    <property type="entry name" value="Diguanylate cyclase domain protein"/>
    <property type="match status" value="1"/>
</dbReference>
<comment type="caution">
    <text evidence="5">The sequence shown here is derived from an EMBL/GenBank/DDBJ whole genome shotgun (WGS) entry which is preliminary data.</text>
</comment>
<dbReference type="InterPro" id="IPR035965">
    <property type="entry name" value="PAS-like_dom_sf"/>
</dbReference>
<dbReference type="NCBIfam" id="TIGR00229">
    <property type="entry name" value="sensory_box"/>
    <property type="match status" value="3"/>
</dbReference>
<dbReference type="SUPFAM" id="SSF55785">
    <property type="entry name" value="PYP-like sensor domain (PAS domain)"/>
    <property type="match status" value="3"/>
</dbReference>
<dbReference type="Gene3D" id="3.30.70.270">
    <property type="match status" value="1"/>
</dbReference>
<dbReference type="Gene3D" id="3.30.450.20">
    <property type="entry name" value="PAS domain"/>
    <property type="match status" value="3"/>
</dbReference>
<dbReference type="InterPro" id="IPR043128">
    <property type="entry name" value="Rev_trsase/Diguanyl_cyclase"/>
</dbReference>
<dbReference type="Pfam" id="PF00990">
    <property type="entry name" value="GGDEF"/>
    <property type="match status" value="1"/>
</dbReference>
<dbReference type="Pfam" id="PF08448">
    <property type="entry name" value="PAS_4"/>
    <property type="match status" value="1"/>
</dbReference>
<dbReference type="PROSITE" id="PS50112">
    <property type="entry name" value="PAS"/>
    <property type="match status" value="2"/>
</dbReference>
<organism evidence="5 6">
    <name type="scientific">Rugamonas fusca</name>
    <dbReference type="NCBI Taxonomy" id="2758568"/>
    <lineage>
        <taxon>Bacteria</taxon>
        <taxon>Pseudomonadati</taxon>
        <taxon>Pseudomonadota</taxon>
        <taxon>Betaproteobacteria</taxon>
        <taxon>Burkholderiales</taxon>
        <taxon>Oxalobacteraceae</taxon>
        <taxon>Telluria group</taxon>
        <taxon>Rugamonas</taxon>
    </lineage>
</organism>
<dbReference type="InterPro" id="IPR052155">
    <property type="entry name" value="Biofilm_reg_signaling"/>
</dbReference>
<dbReference type="PIRSF" id="PIRSF005925">
    <property type="entry name" value="Dos"/>
    <property type="match status" value="1"/>
</dbReference>
<dbReference type="CDD" id="cd01948">
    <property type="entry name" value="EAL"/>
    <property type="match status" value="1"/>
</dbReference>
<proteinExistence type="predicted"/>
<feature type="domain" description="PAC" evidence="2">
    <location>
        <begin position="196"/>
        <end position="246"/>
    </location>
</feature>
<dbReference type="SMART" id="SM00267">
    <property type="entry name" value="GGDEF"/>
    <property type="match status" value="1"/>
</dbReference>
<dbReference type="InterPro" id="IPR000014">
    <property type="entry name" value="PAS"/>
</dbReference>
<dbReference type="SUPFAM" id="SSF141868">
    <property type="entry name" value="EAL domain-like"/>
    <property type="match status" value="1"/>
</dbReference>
<dbReference type="InterPro" id="IPR000160">
    <property type="entry name" value="GGDEF_dom"/>
</dbReference>
<sequence>MPMVAVRSVDRAGMVRFWNHTCARLYGVATADALGRPLESLLRPAAMADDYAAAIARVWRTGQPGAARDWCMRLADGRTVWIYSTMFPVGPGGAPDQVFCLDVDITARKAEESAQLSASANFRHLIDRSSDAIVLVRRGRIADANPAALALFGHTHKEALLRRTLAQLSPPTQADGAPSAAAARLRARQAHAQGNLRFEWRYLNGAGQPFWAEVLMTSVTLDRKHAYYTVIRDISARKEAEQSLCLAAQVFENSRDAIVLTDGQHVIAAVNRAYDEVTGYHGAQMLGQPLGAHRCGIEDEAQYHRILAAVDEGDHWQGEVWAVRANGQRYLAWLALTAIRDARRQVCNYMGMLSDITERKRAEAQARHLAEHDFLTGLPNRALLLDRLNLALTAARRHHSKLAILFLDLDRFKHINDALGHHVGDSLLREVAARLVRCVRAVDTVSRQGGDEFLIVLTDIGAVDQAAHVAATVLQAITQQYVLDQHRLVVTTSIGISVYPDDGTDIDTLVRHADLAMYHAKEHGRNRYQFFNADMNLRITERVRFENDLRRAVAERQFELAFQPELDLATGQVLGMEALVRWRHPELGLLAPARFIDVAEDCGLMVAIGTWVLQEACRRARGWQDEGRPLVVAVNLSPSQFMQRELAATVRATLQASALPPSLLALEITEMVLMKDGNGALATLQDLRAMGVSLVIDDFGTGYSRLGHLKDCPVDKLKIDRSFVNDFEHEPAEAAVVSAIIALAHSLKMKVLAEGVETEMQLRYLREQGCDQYQGTYVRADAGPASAAADGAASGAAR</sequence>
<dbReference type="AlphaFoldDB" id="A0A7W2ELQ0"/>
<evidence type="ECO:0000259" key="2">
    <source>
        <dbReference type="PROSITE" id="PS50113"/>
    </source>
</evidence>
<dbReference type="InterPro" id="IPR001633">
    <property type="entry name" value="EAL_dom"/>
</dbReference>
<evidence type="ECO:0000259" key="3">
    <source>
        <dbReference type="PROSITE" id="PS50883"/>
    </source>
</evidence>
<dbReference type="Pfam" id="PF00563">
    <property type="entry name" value="EAL"/>
    <property type="match status" value="1"/>
</dbReference>
<dbReference type="InterPro" id="IPR035919">
    <property type="entry name" value="EAL_sf"/>
</dbReference>
<dbReference type="Pfam" id="PF13426">
    <property type="entry name" value="PAS_9"/>
    <property type="match status" value="2"/>
</dbReference>
<feature type="domain" description="PAC" evidence="2">
    <location>
        <begin position="316"/>
        <end position="368"/>
    </location>
</feature>
<dbReference type="PANTHER" id="PTHR44757:SF2">
    <property type="entry name" value="BIOFILM ARCHITECTURE MAINTENANCE PROTEIN MBAA"/>
    <property type="match status" value="1"/>
</dbReference>
<name>A0A7W2ELQ0_9BURK</name>
<feature type="domain" description="PAS" evidence="1">
    <location>
        <begin position="249"/>
        <end position="314"/>
    </location>
</feature>
<dbReference type="SMART" id="SM00091">
    <property type="entry name" value="PAS"/>
    <property type="match status" value="2"/>
</dbReference>
<feature type="domain" description="EAL" evidence="3">
    <location>
        <begin position="542"/>
        <end position="795"/>
    </location>
</feature>
<dbReference type="InterPro" id="IPR012226">
    <property type="entry name" value="Diguanyl_cyclase/Pdiesterase"/>
</dbReference>